<reference evidence="1" key="1">
    <citation type="journal article" date="2014" name="Front. Microbiol.">
        <title>High frequency of phylogenetically diverse reductive dehalogenase-homologous genes in deep subseafloor sedimentary metagenomes.</title>
        <authorList>
            <person name="Kawai M."/>
            <person name="Futagami T."/>
            <person name="Toyoda A."/>
            <person name="Takaki Y."/>
            <person name="Nishi S."/>
            <person name="Hori S."/>
            <person name="Arai W."/>
            <person name="Tsubouchi T."/>
            <person name="Morono Y."/>
            <person name="Uchiyama I."/>
            <person name="Ito T."/>
            <person name="Fujiyama A."/>
            <person name="Inagaki F."/>
            <person name="Takami H."/>
        </authorList>
    </citation>
    <scope>NUCLEOTIDE SEQUENCE</scope>
    <source>
        <strain evidence="1">Expedition CK06-06</strain>
    </source>
</reference>
<protein>
    <submittedName>
        <fullName evidence="1">Uncharacterized protein</fullName>
    </submittedName>
</protein>
<evidence type="ECO:0000313" key="1">
    <source>
        <dbReference type="EMBL" id="GAH73963.1"/>
    </source>
</evidence>
<accession>X1JW23</accession>
<proteinExistence type="predicted"/>
<feature type="non-terminal residue" evidence="1">
    <location>
        <position position="172"/>
    </location>
</feature>
<comment type="caution">
    <text evidence="1">The sequence shown here is derived from an EMBL/GenBank/DDBJ whole genome shotgun (WGS) entry which is preliminary data.</text>
</comment>
<gene>
    <name evidence="1" type="ORF">S03H2_41951</name>
</gene>
<dbReference type="AlphaFoldDB" id="X1JW23"/>
<organism evidence="1">
    <name type="scientific">marine sediment metagenome</name>
    <dbReference type="NCBI Taxonomy" id="412755"/>
    <lineage>
        <taxon>unclassified sequences</taxon>
        <taxon>metagenomes</taxon>
        <taxon>ecological metagenomes</taxon>
    </lineage>
</organism>
<name>X1JW23_9ZZZZ</name>
<sequence>MTTGAKDWTNSVTIFGDEGDGTLKAVRINADGRLEAVILGTLAGIEANITVDQEDSIREMQGEKLLGGLKTVSVDAAGRMLMVPIGETGNYLNVDAAGFMTAKISGALASITANVGVNQTAKDREMQGEKLLGGLKTVSVDAEGRMLMVPIGETGNYLNVDAAGFMTAKISG</sequence>
<dbReference type="EMBL" id="BARU01026087">
    <property type="protein sequence ID" value="GAH73963.1"/>
    <property type="molecule type" value="Genomic_DNA"/>
</dbReference>